<dbReference type="Proteomes" id="UP000619244">
    <property type="component" value="Unassembled WGS sequence"/>
</dbReference>
<dbReference type="InterPro" id="IPR035965">
    <property type="entry name" value="PAS-like_dom_sf"/>
</dbReference>
<dbReference type="Pfam" id="PF08448">
    <property type="entry name" value="PAS_4"/>
    <property type="match status" value="1"/>
</dbReference>
<proteinExistence type="predicted"/>
<evidence type="ECO:0000256" key="1">
    <source>
        <dbReference type="SAM" id="MobiDB-lite"/>
    </source>
</evidence>
<accession>A0A918NUC0</accession>
<dbReference type="EMBL" id="BMVU01000037">
    <property type="protein sequence ID" value="GGX96880.1"/>
    <property type="molecule type" value="Genomic_DNA"/>
</dbReference>
<dbReference type="InterPro" id="IPR000014">
    <property type="entry name" value="PAS"/>
</dbReference>
<evidence type="ECO:0000259" key="2">
    <source>
        <dbReference type="SMART" id="SM00091"/>
    </source>
</evidence>
<sequence>MHEILRTASESLLFEVTAAPCLVLDADLRIQGANPACLRATRRSRDELLGASMSDAFPDNPQDATATGVRNLGASLERVLRRGAPDDMGCSATTSPMPPPRAVSVPRRRVRSTPRCTTPTGASSAYCTTSRTSPPCTTF</sequence>
<feature type="domain" description="PAS" evidence="2">
    <location>
        <begin position="8"/>
        <end position="74"/>
    </location>
</feature>
<dbReference type="SMART" id="SM00091">
    <property type="entry name" value="PAS"/>
    <property type="match status" value="1"/>
</dbReference>
<dbReference type="CDD" id="cd00130">
    <property type="entry name" value="PAS"/>
    <property type="match status" value="1"/>
</dbReference>
<evidence type="ECO:0000313" key="4">
    <source>
        <dbReference type="Proteomes" id="UP000619244"/>
    </source>
</evidence>
<reference evidence="3" key="1">
    <citation type="journal article" date="2014" name="Int. J. Syst. Evol. Microbiol.">
        <title>Complete genome sequence of Corynebacterium casei LMG S-19264T (=DSM 44701T), isolated from a smear-ripened cheese.</title>
        <authorList>
            <consortium name="US DOE Joint Genome Institute (JGI-PGF)"/>
            <person name="Walter F."/>
            <person name="Albersmeier A."/>
            <person name="Kalinowski J."/>
            <person name="Ruckert C."/>
        </authorList>
    </citation>
    <scope>NUCLEOTIDE SEQUENCE</scope>
    <source>
        <strain evidence="3">JCM 4790</strain>
    </source>
</reference>
<organism evidence="3 4">
    <name type="scientific">Streptomyces minutiscleroticus</name>
    <dbReference type="NCBI Taxonomy" id="68238"/>
    <lineage>
        <taxon>Bacteria</taxon>
        <taxon>Bacillati</taxon>
        <taxon>Actinomycetota</taxon>
        <taxon>Actinomycetes</taxon>
        <taxon>Kitasatosporales</taxon>
        <taxon>Streptomycetaceae</taxon>
        <taxon>Streptomyces</taxon>
    </lineage>
</organism>
<name>A0A918NUC0_9ACTN</name>
<dbReference type="Gene3D" id="3.30.450.20">
    <property type="entry name" value="PAS domain"/>
    <property type="match status" value="1"/>
</dbReference>
<feature type="region of interest" description="Disordered" evidence="1">
    <location>
        <begin position="83"/>
        <end position="124"/>
    </location>
</feature>
<gene>
    <name evidence="3" type="ORF">GCM10010358_58260</name>
</gene>
<dbReference type="InterPro" id="IPR013656">
    <property type="entry name" value="PAS_4"/>
</dbReference>
<dbReference type="SUPFAM" id="SSF55785">
    <property type="entry name" value="PYP-like sensor domain (PAS domain)"/>
    <property type="match status" value="1"/>
</dbReference>
<comment type="caution">
    <text evidence="3">The sequence shown here is derived from an EMBL/GenBank/DDBJ whole genome shotgun (WGS) entry which is preliminary data.</text>
</comment>
<dbReference type="RefSeq" id="WP_190193312.1">
    <property type="nucleotide sequence ID" value="NZ_BMVU01000037.1"/>
</dbReference>
<dbReference type="AlphaFoldDB" id="A0A918NUC0"/>
<keyword evidence="4" id="KW-1185">Reference proteome</keyword>
<evidence type="ECO:0000313" key="3">
    <source>
        <dbReference type="EMBL" id="GGX96880.1"/>
    </source>
</evidence>
<reference evidence="3" key="2">
    <citation type="submission" date="2020-09" db="EMBL/GenBank/DDBJ databases">
        <authorList>
            <person name="Sun Q."/>
            <person name="Ohkuma M."/>
        </authorList>
    </citation>
    <scope>NUCLEOTIDE SEQUENCE</scope>
    <source>
        <strain evidence="3">JCM 4790</strain>
    </source>
</reference>
<protein>
    <recommendedName>
        <fullName evidence="2">PAS domain-containing protein</fullName>
    </recommendedName>
</protein>